<dbReference type="Pfam" id="PF01555">
    <property type="entry name" value="N6_N4_Mtase"/>
    <property type="match status" value="1"/>
</dbReference>
<feature type="domain" description="DNA methylase N-4/N-6" evidence="4">
    <location>
        <begin position="21"/>
        <end position="64"/>
    </location>
</feature>
<dbReference type="InterPro" id="IPR029063">
    <property type="entry name" value="SAM-dependent_MTases_sf"/>
</dbReference>
<dbReference type="Proteomes" id="UP001282363">
    <property type="component" value="Unassembled WGS sequence"/>
</dbReference>
<dbReference type="InterPro" id="IPR002941">
    <property type="entry name" value="DNA_methylase_N4/N6"/>
</dbReference>
<evidence type="ECO:0000259" key="4">
    <source>
        <dbReference type="Pfam" id="PF01555"/>
    </source>
</evidence>
<keyword evidence="1 5" id="KW-0489">Methyltransferase</keyword>
<dbReference type="AlphaFoldDB" id="A0AAJ2P8C1"/>
<proteinExistence type="predicted"/>
<comment type="caution">
    <text evidence="5">The sequence shown here is derived from an EMBL/GenBank/DDBJ whole genome shotgun (WGS) entry which is preliminary data.</text>
</comment>
<evidence type="ECO:0000256" key="2">
    <source>
        <dbReference type="ARBA" id="ARBA00022679"/>
    </source>
</evidence>
<dbReference type="InterPro" id="IPR002295">
    <property type="entry name" value="N4/N6-MTase_EcoPI_Mod-like"/>
</dbReference>
<accession>A0AAJ2P8C1</accession>
<dbReference type="GO" id="GO:0008170">
    <property type="term" value="F:N-methyltransferase activity"/>
    <property type="evidence" value="ECO:0007669"/>
    <property type="project" value="InterPro"/>
</dbReference>
<evidence type="ECO:0000256" key="1">
    <source>
        <dbReference type="ARBA" id="ARBA00022603"/>
    </source>
</evidence>
<evidence type="ECO:0000313" key="5">
    <source>
        <dbReference type="EMBL" id="MDW2906461.1"/>
    </source>
</evidence>
<dbReference type="PRINTS" id="PR00506">
    <property type="entry name" value="D21N6MTFRASE"/>
</dbReference>
<dbReference type="RefSeq" id="WP_318045382.1">
    <property type="nucleotide sequence ID" value="NZ_JAWPFG010000007.1"/>
</dbReference>
<dbReference type="GO" id="GO:0003677">
    <property type="term" value="F:DNA binding"/>
    <property type="evidence" value="ECO:0007669"/>
    <property type="project" value="InterPro"/>
</dbReference>
<dbReference type="Gene3D" id="3.40.50.150">
    <property type="entry name" value="Vaccinia Virus protein VP39"/>
    <property type="match status" value="1"/>
</dbReference>
<keyword evidence="2" id="KW-0808">Transferase</keyword>
<reference evidence="5" key="1">
    <citation type="submission" date="2023-10" db="EMBL/GenBank/DDBJ databases">
        <title>Genome sequences of Mycoplasma ovipneumoniae isolated from goats.</title>
        <authorList>
            <person name="Spergser J."/>
        </authorList>
    </citation>
    <scope>NUCLEOTIDE SEQUENCE</scope>
    <source>
        <strain evidence="5">GL19</strain>
    </source>
</reference>
<dbReference type="SUPFAM" id="SSF53335">
    <property type="entry name" value="S-adenosyl-L-methionine-dependent methyltransferases"/>
    <property type="match status" value="1"/>
</dbReference>
<name>A0AAJ2P8C1_9BACT</name>
<protein>
    <submittedName>
        <fullName evidence="5">DNA methyltransferase</fullName>
    </submittedName>
</protein>
<gene>
    <name evidence="5" type="ORF">R7U65_02425</name>
</gene>
<keyword evidence="3" id="KW-0949">S-adenosyl-L-methionine</keyword>
<evidence type="ECO:0000256" key="3">
    <source>
        <dbReference type="ARBA" id="ARBA00022691"/>
    </source>
</evidence>
<dbReference type="GO" id="GO:0032259">
    <property type="term" value="P:methylation"/>
    <property type="evidence" value="ECO:0007669"/>
    <property type="project" value="UniProtKB-KW"/>
</dbReference>
<sequence>MSIDKIKVYSDDCFKILPAIKEESIDMIFADHHTQKPIYLLEKLIRATIYEIELILDPFADTGTS</sequence>
<dbReference type="EMBL" id="JAWPFH010000008">
    <property type="protein sequence ID" value="MDW2906461.1"/>
    <property type="molecule type" value="Genomic_DNA"/>
</dbReference>
<organism evidence="5 6">
    <name type="scientific">Mesomycoplasma ovipneumoniae</name>
    <dbReference type="NCBI Taxonomy" id="29562"/>
    <lineage>
        <taxon>Bacteria</taxon>
        <taxon>Bacillati</taxon>
        <taxon>Mycoplasmatota</taxon>
        <taxon>Mycoplasmoidales</taxon>
        <taxon>Metamycoplasmataceae</taxon>
        <taxon>Mesomycoplasma</taxon>
    </lineage>
</organism>
<evidence type="ECO:0000313" key="6">
    <source>
        <dbReference type="Proteomes" id="UP001282363"/>
    </source>
</evidence>